<evidence type="ECO:0000313" key="1">
    <source>
        <dbReference type="EMBL" id="QID05820.1"/>
    </source>
</evidence>
<organism evidence="1">
    <name type="scientific">Borely moumouvirus</name>
    <dbReference type="NCBI Taxonomy" id="2712067"/>
    <lineage>
        <taxon>Viruses</taxon>
        <taxon>Varidnaviria</taxon>
        <taxon>Bamfordvirae</taxon>
        <taxon>Nucleocytoviricota</taxon>
        <taxon>Megaviricetes</taxon>
        <taxon>Imitervirales</taxon>
        <taxon>Mimiviridae</taxon>
        <taxon>Megamimivirinae</taxon>
        <taxon>Moumouvirus</taxon>
    </lineage>
</organism>
<proteinExistence type="predicted"/>
<protein>
    <submittedName>
        <fullName evidence="1">Uncharacterized protein</fullName>
    </submittedName>
</protein>
<reference evidence="1" key="1">
    <citation type="submission" date="2019-07" db="EMBL/GenBank/DDBJ databases">
        <title>The discovery of a new lineage B mimivirus raises questions about particles surface fibrils.</title>
        <authorList>
            <person name="Silva L.K.S."/>
            <person name="Rodrigues R.A.L."/>
            <person name="Andrade A.C.S.P."/>
            <person name="Hikida H."/>
            <person name="Andreani J."/>
            <person name="Levasseur A."/>
            <person name="La Scola B."/>
            <person name="Abrahao J.S."/>
        </authorList>
    </citation>
    <scope>NUCLEOTIDE SEQUENCE</scope>
    <source>
        <strain evidence="1">B60</strain>
    </source>
</reference>
<name>A0A6G6ABN1_9VIRU</name>
<sequence>MVFKICTYRQDNGPVTVTDLDYKYLSNAIREMFDVILFYKFPSENESIDKPINMNCVDFIGIFEINENNGEFEHVSLIKSNFPKYISRLNEKIIDIYLESCGENIANLCLKMFGDNPYDFVISERCKIYIKKCIRDLKNTTDMENFEFNMEDFYDLIPGIHCVQYYERILNTYVLDELENEILELGYYSKINIIINFDSMRLYFSYNVEKKLVDSHLYILNKKFETLEEDVSRHYILNEYCDINGIENYSSIYKSLSQMIQ</sequence>
<accession>A0A6G6ABN1</accession>
<dbReference type="EMBL" id="MN175499">
    <property type="protein sequence ID" value="QID05820.1"/>
    <property type="molecule type" value="Genomic_DNA"/>
</dbReference>